<dbReference type="OrthoDB" id="447173at2759"/>
<dbReference type="GO" id="GO:0030286">
    <property type="term" value="C:dynein complex"/>
    <property type="evidence" value="ECO:0007669"/>
    <property type="project" value="InterPro"/>
</dbReference>
<dbReference type="InterPro" id="IPR026983">
    <property type="entry name" value="DHC"/>
</dbReference>
<name>A0A3P6Q784_DIBLA</name>
<dbReference type="GO" id="GO:0045505">
    <property type="term" value="F:dynein intermediate chain binding"/>
    <property type="evidence" value="ECO:0007669"/>
    <property type="project" value="InterPro"/>
</dbReference>
<dbReference type="Pfam" id="PF17857">
    <property type="entry name" value="AAA_lid_1"/>
    <property type="match status" value="1"/>
</dbReference>
<dbReference type="GO" id="GO:0051959">
    <property type="term" value="F:dynein light intermediate chain binding"/>
    <property type="evidence" value="ECO:0007669"/>
    <property type="project" value="InterPro"/>
</dbReference>
<dbReference type="EMBL" id="UYRU01006460">
    <property type="protein sequence ID" value="VDK40060.1"/>
    <property type="molecule type" value="Genomic_DNA"/>
</dbReference>
<dbReference type="PANTHER" id="PTHR22878">
    <property type="entry name" value="DYNEIN HEAVY CHAIN 6, AXONEMAL-LIKE-RELATED"/>
    <property type="match status" value="1"/>
</dbReference>
<organism evidence="2 3">
    <name type="scientific">Dibothriocephalus latus</name>
    <name type="common">Fish tapeworm</name>
    <name type="synonym">Diphyllobothrium latum</name>
    <dbReference type="NCBI Taxonomy" id="60516"/>
    <lineage>
        <taxon>Eukaryota</taxon>
        <taxon>Metazoa</taxon>
        <taxon>Spiralia</taxon>
        <taxon>Lophotrochozoa</taxon>
        <taxon>Platyhelminthes</taxon>
        <taxon>Cestoda</taxon>
        <taxon>Eucestoda</taxon>
        <taxon>Diphyllobothriidea</taxon>
        <taxon>Diphyllobothriidae</taxon>
        <taxon>Dibothriocephalus</taxon>
    </lineage>
</organism>
<evidence type="ECO:0000259" key="1">
    <source>
        <dbReference type="Pfam" id="PF17857"/>
    </source>
</evidence>
<protein>
    <recommendedName>
        <fullName evidence="1">Dynein heavy chain 3 AAA+ lid domain-containing protein</fullName>
    </recommendedName>
</protein>
<accession>A0A3P6Q784</accession>
<reference evidence="2 3" key="1">
    <citation type="submission" date="2018-11" db="EMBL/GenBank/DDBJ databases">
        <authorList>
            <consortium name="Pathogen Informatics"/>
        </authorList>
    </citation>
    <scope>NUCLEOTIDE SEQUENCE [LARGE SCALE GENOMIC DNA]</scope>
</reference>
<dbReference type="Gene3D" id="1.20.920.30">
    <property type="match status" value="1"/>
</dbReference>
<sequence length="84" mass="9294">MYSSILSQHLAASAFPPAVQKMALSITDLTLAFHARISSTFLPTAVKFHYVFNLRDLTNIFQRANSVQAFEFASSTSQLHDSSV</sequence>
<evidence type="ECO:0000313" key="3">
    <source>
        <dbReference type="Proteomes" id="UP000281553"/>
    </source>
</evidence>
<gene>
    <name evidence="2" type="ORF">DILT_LOCUS1102</name>
</gene>
<dbReference type="Proteomes" id="UP000281553">
    <property type="component" value="Unassembled WGS sequence"/>
</dbReference>
<keyword evidence="3" id="KW-1185">Reference proteome</keyword>
<dbReference type="AlphaFoldDB" id="A0A3P6Q784"/>
<dbReference type="GO" id="GO:0007018">
    <property type="term" value="P:microtubule-based movement"/>
    <property type="evidence" value="ECO:0007669"/>
    <property type="project" value="InterPro"/>
</dbReference>
<evidence type="ECO:0000313" key="2">
    <source>
        <dbReference type="EMBL" id="VDK40060.1"/>
    </source>
</evidence>
<feature type="domain" description="Dynein heavy chain 3 AAA+ lid" evidence="1">
    <location>
        <begin position="27"/>
        <end position="63"/>
    </location>
</feature>
<proteinExistence type="predicted"/>
<dbReference type="InterPro" id="IPR041589">
    <property type="entry name" value="DNAH3_AAA_lid_1"/>
</dbReference>